<name>A0AAW5QVI1_9HYPH</name>
<protein>
    <submittedName>
        <fullName evidence="1">Uncharacterized protein</fullName>
    </submittedName>
</protein>
<evidence type="ECO:0000313" key="1">
    <source>
        <dbReference type="EMBL" id="MCT8971514.1"/>
    </source>
</evidence>
<dbReference type="EMBL" id="JALIDZ010000003">
    <property type="protein sequence ID" value="MCT8971514.1"/>
    <property type="molecule type" value="Genomic_DNA"/>
</dbReference>
<dbReference type="AlphaFoldDB" id="A0AAW5QVI1"/>
<dbReference type="RefSeq" id="WP_261615095.1">
    <property type="nucleotide sequence ID" value="NZ_JALIDZ010000003.1"/>
</dbReference>
<comment type="caution">
    <text evidence="1">The sequence shown here is derived from an EMBL/GenBank/DDBJ whole genome shotgun (WGS) entry which is preliminary data.</text>
</comment>
<sequence>MRHVASLPALPRYSGVLFAGLALAITAFAPSPLHADPSPLCGKAGAREWASIRQDLVGPWQIEHQAGFFRLGPIVQGFPSDDDSDVLSIAEFDDQLALTHPDMHEPMVLRLSDEGPWSLDTSAPYEPVPVLTPDDVALVVDCDQMDLPRLVGRTSYALDGIRMDMTYRMMVADPSTIFGVMEITGTGNGVTITASRTIWMRAVSQ</sequence>
<evidence type="ECO:0000313" key="2">
    <source>
        <dbReference type="Proteomes" id="UP001320898"/>
    </source>
</evidence>
<keyword evidence="2" id="KW-1185">Reference proteome</keyword>
<proteinExistence type="predicted"/>
<gene>
    <name evidence="1" type="ORF">MUB46_06585</name>
</gene>
<dbReference type="Proteomes" id="UP001320898">
    <property type="component" value="Unassembled WGS sequence"/>
</dbReference>
<accession>A0AAW5QVI1</accession>
<reference evidence="1 2" key="1">
    <citation type="submission" date="2022-04" db="EMBL/GenBank/DDBJ databases">
        <authorList>
            <person name="Ye Y.-Q."/>
            <person name="Du Z.-J."/>
        </authorList>
    </citation>
    <scope>NUCLEOTIDE SEQUENCE [LARGE SCALE GENOMIC DNA]</scope>
    <source>
        <strain evidence="1 2">A6E488</strain>
    </source>
</reference>
<organism evidence="1 2">
    <name type="scientific">Microbaculum marinisediminis</name>
    <dbReference type="NCBI Taxonomy" id="2931392"/>
    <lineage>
        <taxon>Bacteria</taxon>
        <taxon>Pseudomonadati</taxon>
        <taxon>Pseudomonadota</taxon>
        <taxon>Alphaproteobacteria</taxon>
        <taxon>Hyphomicrobiales</taxon>
        <taxon>Tepidamorphaceae</taxon>
        <taxon>Microbaculum</taxon>
    </lineage>
</organism>